<dbReference type="RefSeq" id="WP_066624514.1">
    <property type="nucleotide sequence ID" value="NZ_FQXL01000005.1"/>
</dbReference>
<dbReference type="GO" id="GO:0006935">
    <property type="term" value="P:chemotaxis"/>
    <property type="evidence" value="ECO:0007669"/>
    <property type="project" value="InterPro"/>
</dbReference>
<evidence type="ECO:0000259" key="6">
    <source>
        <dbReference type="PROSITE" id="PS50111"/>
    </source>
</evidence>
<comment type="similarity">
    <text evidence="2">Belongs to the methyl-accepting chemotaxis (MCP) protein family.</text>
</comment>
<feature type="coiled-coil region" evidence="4">
    <location>
        <begin position="78"/>
        <end position="108"/>
    </location>
</feature>
<dbReference type="PANTHER" id="PTHR32089:SF112">
    <property type="entry name" value="LYSOZYME-LIKE PROTEIN-RELATED"/>
    <property type="match status" value="1"/>
</dbReference>
<dbReference type="Pfam" id="PF12729">
    <property type="entry name" value="4HB_MCP_1"/>
    <property type="match status" value="1"/>
</dbReference>
<dbReference type="Pfam" id="PF00672">
    <property type="entry name" value="HAMP"/>
    <property type="match status" value="1"/>
</dbReference>
<comment type="caution">
    <text evidence="8">The sequence shown here is derived from an EMBL/GenBank/DDBJ whole genome shotgun (WGS) entry which is preliminary data.</text>
</comment>
<dbReference type="GO" id="GO:0007165">
    <property type="term" value="P:signal transduction"/>
    <property type="evidence" value="ECO:0007669"/>
    <property type="project" value="UniProtKB-KW"/>
</dbReference>
<keyword evidence="5" id="KW-0472">Membrane</keyword>
<feature type="domain" description="HAMP" evidence="7">
    <location>
        <begin position="213"/>
        <end position="265"/>
    </location>
</feature>
<protein>
    <submittedName>
        <fullName evidence="8">Methyl-accepting chemotaxis protein 4</fullName>
    </submittedName>
</protein>
<dbReference type="InterPro" id="IPR024478">
    <property type="entry name" value="HlyB_4HB_MCP"/>
</dbReference>
<name>A0A161WIP9_9CLOT</name>
<dbReference type="InterPro" id="IPR003660">
    <property type="entry name" value="HAMP_dom"/>
</dbReference>
<keyword evidence="9" id="KW-1185">Reference proteome</keyword>
<evidence type="ECO:0000256" key="2">
    <source>
        <dbReference type="ARBA" id="ARBA00029447"/>
    </source>
</evidence>
<feature type="transmembrane region" description="Helical" evidence="5">
    <location>
        <begin position="12"/>
        <end position="32"/>
    </location>
</feature>
<dbReference type="OrthoDB" id="9760371at2"/>
<evidence type="ECO:0000256" key="5">
    <source>
        <dbReference type="SAM" id="Phobius"/>
    </source>
</evidence>
<dbReference type="PROSITE" id="PS50885">
    <property type="entry name" value="HAMP"/>
    <property type="match status" value="1"/>
</dbReference>
<dbReference type="PRINTS" id="PR00260">
    <property type="entry name" value="CHEMTRNSDUCR"/>
</dbReference>
<dbReference type="PROSITE" id="PS50111">
    <property type="entry name" value="CHEMOTAXIS_TRANSDUC_2"/>
    <property type="match status" value="1"/>
</dbReference>
<evidence type="ECO:0000313" key="9">
    <source>
        <dbReference type="Proteomes" id="UP000076603"/>
    </source>
</evidence>
<keyword evidence="4" id="KW-0175">Coiled coil</keyword>
<dbReference type="GO" id="GO:0004888">
    <property type="term" value="F:transmembrane signaling receptor activity"/>
    <property type="evidence" value="ECO:0007669"/>
    <property type="project" value="InterPro"/>
</dbReference>
<evidence type="ECO:0000313" key="8">
    <source>
        <dbReference type="EMBL" id="KZL91575.1"/>
    </source>
</evidence>
<dbReference type="STRING" id="1121326.CLMAG_33340"/>
<evidence type="ECO:0000256" key="1">
    <source>
        <dbReference type="ARBA" id="ARBA00023224"/>
    </source>
</evidence>
<keyword evidence="1 3" id="KW-0807">Transducer</keyword>
<dbReference type="InterPro" id="IPR004089">
    <property type="entry name" value="MCPsignal_dom"/>
</dbReference>
<dbReference type="SMART" id="SM00283">
    <property type="entry name" value="MA"/>
    <property type="match status" value="1"/>
</dbReference>
<dbReference type="SUPFAM" id="SSF58104">
    <property type="entry name" value="Methyl-accepting chemotaxis protein (MCP) signaling domain"/>
    <property type="match status" value="1"/>
</dbReference>
<feature type="coiled-coil region" evidence="4">
    <location>
        <begin position="348"/>
        <end position="390"/>
    </location>
</feature>
<keyword evidence="5" id="KW-1133">Transmembrane helix</keyword>
<dbReference type="CDD" id="cd06225">
    <property type="entry name" value="HAMP"/>
    <property type="match status" value="1"/>
</dbReference>
<dbReference type="Proteomes" id="UP000076603">
    <property type="component" value="Unassembled WGS sequence"/>
</dbReference>
<evidence type="ECO:0000256" key="3">
    <source>
        <dbReference type="PROSITE-ProRule" id="PRU00284"/>
    </source>
</evidence>
<dbReference type="EMBL" id="LWAE01000003">
    <property type="protein sequence ID" value="KZL91575.1"/>
    <property type="molecule type" value="Genomic_DNA"/>
</dbReference>
<dbReference type="AlphaFoldDB" id="A0A161WIP9"/>
<dbReference type="Gene3D" id="1.10.287.950">
    <property type="entry name" value="Methyl-accepting chemotaxis protein"/>
    <property type="match status" value="1"/>
</dbReference>
<evidence type="ECO:0000256" key="4">
    <source>
        <dbReference type="SAM" id="Coils"/>
    </source>
</evidence>
<dbReference type="SMART" id="SM00304">
    <property type="entry name" value="HAMP"/>
    <property type="match status" value="1"/>
</dbReference>
<dbReference type="PATRIC" id="fig|1121326.3.peg.3367"/>
<dbReference type="PANTHER" id="PTHR32089">
    <property type="entry name" value="METHYL-ACCEPTING CHEMOTAXIS PROTEIN MCPB"/>
    <property type="match status" value="1"/>
</dbReference>
<sequence>MNLNKLKLSTKLIVGFGLILLVSLSVSLLSIYRLNQIQKIVGELVDMDNKKITFMYDMRGSINQIAISARNLAISNDVKYMEEQKKAIDENIKKYRELEKDLEKLLYTEKGKEIFKEVKTNDQAAFTAFDNAVKIGTKVGVTNEELQVVLNGLEKPQKDLLSSLGKLIELQAEVSKNRADQSKAITESTSRQTMIFTIVSIILGILTTYLIRKSIINQVKEVANGAKMLSEGNLNFTMKVSSEDEIGQAIKALNSSVENLRGSIISVKEESDSIFEGSKKANEMFSEVSDRIQQVSAATEEISAGMEESSAVVEEVTSMAATVQEETNNTAMKAQEGVKVALSIQRKADEINKDSKESKENAEKMYRESKINLEKAIEEAKIAKEIYEMASSIDSIAQQTNLLALNAAIEAARAGEHGKGFAVVAEEVRKLAEESSSAVLEIQNKVGTVISAVDELSNSSKNTLLFIEQNVLKDYEKLIKISTDYKQDGDTVKNIIEGFAEISENISESVNQITRSMEDVTVSVTEVAKSSGDIAANISDINNRNDLVSKETNKNSDSAKKLEEMMKGFVVG</sequence>
<organism evidence="8 9">
    <name type="scientific">Clostridium magnum DSM 2767</name>
    <dbReference type="NCBI Taxonomy" id="1121326"/>
    <lineage>
        <taxon>Bacteria</taxon>
        <taxon>Bacillati</taxon>
        <taxon>Bacillota</taxon>
        <taxon>Clostridia</taxon>
        <taxon>Eubacteriales</taxon>
        <taxon>Clostridiaceae</taxon>
        <taxon>Clostridium</taxon>
    </lineage>
</organism>
<dbReference type="Pfam" id="PF00015">
    <property type="entry name" value="MCPsignal"/>
    <property type="match status" value="1"/>
</dbReference>
<dbReference type="GO" id="GO:0016020">
    <property type="term" value="C:membrane"/>
    <property type="evidence" value="ECO:0007669"/>
    <property type="project" value="InterPro"/>
</dbReference>
<gene>
    <name evidence="8" type="primary">mcp4_7</name>
    <name evidence="8" type="ORF">CLMAG_33340</name>
</gene>
<accession>A0A161WIP9</accession>
<feature type="domain" description="Methyl-accepting transducer" evidence="6">
    <location>
        <begin position="270"/>
        <end position="535"/>
    </location>
</feature>
<dbReference type="InterPro" id="IPR004090">
    <property type="entry name" value="Chemotax_Me-accpt_rcpt"/>
</dbReference>
<dbReference type="CDD" id="cd19411">
    <property type="entry name" value="MCP2201-like_sensor"/>
    <property type="match status" value="1"/>
</dbReference>
<reference evidence="8 9" key="1">
    <citation type="submission" date="2016-04" db="EMBL/GenBank/DDBJ databases">
        <title>Genome sequence of Clostridium magnum DSM 2767.</title>
        <authorList>
            <person name="Poehlein A."/>
            <person name="Uhlig R."/>
            <person name="Fischer R."/>
            <person name="Bahl H."/>
            <person name="Daniel R."/>
        </authorList>
    </citation>
    <scope>NUCLEOTIDE SEQUENCE [LARGE SCALE GENOMIC DNA]</scope>
    <source>
        <strain evidence="8 9">DSM 2767</strain>
    </source>
</reference>
<dbReference type="InterPro" id="IPR047347">
    <property type="entry name" value="YvaQ-like_sensor"/>
</dbReference>
<evidence type="ECO:0000259" key="7">
    <source>
        <dbReference type="PROSITE" id="PS50885"/>
    </source>
</evidence>
<keyword evidence="5" id="KW-0812">Transmembrane</keyword>
<proteinExistence type="inferred from homology"/>